<dbReference type="Proteomes" id="UP000326178">
    <property type="component" value="Chromosome"/>
</dbReference>
<evidence type="ECO:0000313" key="2">
    <source>
        <dbReference type="EMBL" id="QEU71369.1"/>
    </source>
</evidence>
<dbReference type="EMBL" id="CP023702">
    <property type="protein sequence ID" value="QEU71369.1"/>
    <property type="molecule type" value="Genomic_DNA"/>
</dbReference>
<evidence type="ECO:0000256" key="1">
    <source>
        <dbReference type="SAM" id="MobiDB-lite"/>
    </source>
</evidence>
<protein>
    <submittedName>
        <fullName evidence="2">Uncharacterized protein</fullName>
    </submittedName>
</protein>
<reference evidence="2 3" key="1">
    <citation type="submission" date="2017-09" db="EMBL/GenBank/DDBJ databases">
        <authorList>
            <person name="Lee N."/>
            <person name="Cho B.-K."/>
        </authorList>
    </citation>
    <scope>NUCLEOTIDE SEQUENCE [LARGE SCALE GENOMIC DNA]</scope>
    <source>
        <strain evidence="2 3">ATCC 12769</strain>
    </source>
</reference>
<name>A0A5J6F500_9ACTN</name>
<feature type="region of interest" description="Disordered" evidence="1">
    <location>
        <begin position="1"/>
        <end position="24"/>
    </location>
</feature>
<proteinExistence type="predicted"/>
<gene>
    <name evidence="2" type="ORF">CP967_04835</name>
</gene>
<dbReference type="KEGG" id="snk:CP967_04835"/>
<dbReference type="AlphaFoldDB" id="A0A5J6F500"/>
<accession>A0A5J6F500</accession>
<dbReference type="OrthoDB" id="4315881at2"/>
<keyword evidence="3" id="KW-1185">Reference proteome</keyword>
<sequence>MPFAAGEVRLDLLQHPGPDDGTGARRCTVEIRVRPEALRRLGLHPDQPAARVTGPSPPAWWHAEAERLAARRHG</sequence>
<dbReference type="RefSeq" id="WP_150486733.1">
    <property type="nucleotide sequence ID" value="NZ_BMUV01000007.1"/>
</dbReference>
<evidence type="ECO:0000313" key="3">
    <source>
        <dbReference type="Proteomes" id="UP000326178"/>
    </source>
</evidence>
<organism evidence="2 3">
    <name type="scientific">Streptomyces nitrosporeus</name>
    <dbReference type="NCBI Taxonomy" id="28894"/>
    <lineage>
        <taxon>Bacteria</taxon>
        <taxon>Bacillati</taxon>
        <taxon>Actinomycetota</taxon>
        <taxon>Actinomycetes</taxon>
        <taxon>Kitasatosporales</taxon>
        <taxon>Streptomycetaceae</taxon>
        <taxon>Streptomyces</taxon>
    </lineage>
</organism>